<evidence type="ECO:0000256" key="1">
    <source>
        <dbReference type="SAM" id="Phobius"/>
    </source>
</evidence>
<gene>
    <name evidence="2" type="ORF">ICHIAU1_02900</name>
</gene>
<protein>
    <submittedName>
        <fullName evidence="2">Uncharacterized protein</fullName>
    </submittedName>
</protein>
<feature type="transmembrane region" description="Helical" evidence="1">
    <location>
        <begin position="100"/>
        <end position="123"/>
    </location>
</feature>
<proteinExistence type="predicted"/>
<keyword evidence="1" id="KW-1133">Transmembrane helix</keyword>
<keyword evidence="1" id="KW-0812">Transmembrane</keyword>
<dbReference type="AlphaFoldDB" id="A0A7R6QVC2"/>
<name>A0A7R6QVC2_9RHOO</name>
<evidence type="ECO:0000313" key="3">
    <source>
        <dbReference type="Proteomes" id="UP000463961"/>
    </source>
</evidence>
<feature type="transmembrane region" description="Helical" evidence="1">
    <location>
        <begin position="155"/>
        <end position="171"/>
    </location>
</feature>
<keyword evidence="3" id="KW-1185">Reference proteome</keyword>
<keyword evidence="1" id="KW-0472">Membrane</keyword>
<accession>A0A7R6QVC2</accession>
<reference evidence="3" key="1">
    <citation type="submission" date="2020-01" db="EMBL/GenBank/DDBJ databases">
        <title>Phosphoaccumulans saitamaens gen. nov., sp. nov., a polyphosphate accumulating bacterium isolated from surface river water.</title>
        <authorList>
            <person name="Watanabe K."/>
            <person name="Suda W."/>
        </authorList>
    </citation>
    <scope>NUCLEOTIDE SEQUENCE [LARGE SCALE GENOMIC DNA]</scope>
    <source>
        <strain evidence="3">ICHIAU1</strain>
    </source>
</reference>
<dbReference type="EMBL" id="AP022345">
    <property type="protein sequence ID" value="BBU68007.1"/>
    <property type="molecule type" value="Genomic_DNA"/>
</dbReference>
<sequence>MDYWLEKAVESQVMAASELNTSTYESFGAVSSAFLPLFYLVAYVSHSIPEFLTFIRNFDNWFGTLAHLHLYYLAFTFQNTALVDEYLAILKFRPGYYQTFYASMIVDFGVFALLVPAFAIVAFLKKNTFLIAKIYLVPVFVLSTIENYLYTGLTPLRFLIFIVLGHFFLKVRK</sequence>
<dbReference type="Proteomes" id="UP000463961">
    <property type="component" value="Chromosome"/>
</dbReference>
<feature type="transmembrane region" description="Helical" evidence="1">
    <location>
        <begin position="130"/>
        <end position="149"/>
    </location>
</feature>
<evidence type="ECO:0000313" key="2">
    <source>
        <dbReference type="EMBL" id="BBU68007.1"/>
    </source>
</evidence>
<feature type="transmembrane region" description="Helical" evidence="1">
    <location>
        <begin position="27"/>
        <end position="46"/>
    </location>
</feature>
<organism evidence="2 3">
    <name type="scientific">Fluviibacter phosphoraccumulans</name>
    <dbReference type="NCBI Taxonomy" id="1751046"/>
    <lineage>
        <taxon>Bacteria</taxon>
        <taxon>Pseudomonadati</taxon>
        <taxon>Pseudomonadota</taxon>
        <taxon>Betaproteobacteria</taxon>
        <taxon>Rhodocyclales</taxon>
        <taxon>Fluviibacteraceae</taxon>
        <taxon>Fluviibacter</taxon>
    </lineage>
</organism>